<dbReference type="OrthoDB" id="265374at2759"/>
<name>A0A0S4IQN0_BODSA</name>
<evidence type="ECO:0000313" key="3">
    <source>
        <dbReference type="EMBL" id="CUF29589.1"/>
    </source>
</evidence>
<dbReference type="SUPFAM" id="SSF55781">
    <property type="entry name" value="GAF domain-like"/>
    <property type="match status" value="1"/>
</dbReference>
<keyword evidence="1" id="KW-0175">Coiled coil</keyword>
<dbReference type="AlphaFoldDB" id="A0A0S4IQN0"/>
<evidence type="ECO:0000256" key="1">
    <source>
        <dbReference type="SAM" id="Coils"/>
    </source>
</evidence>
<dbReference type="VEuPathDB" id="TriTrypDB:BSAL_61150"/>
<sequence>MSTTIFNEESSAALANLRKVAQAISLAATGAAPAGLKGDDGGSFTLSRSLPDVTSAVRDVGEKLLALISKFEGAVEEQLVTFYRTMKQQVEQEHLLLRSTKSLMPSDPALLKHLKAATHEQFHQSTNSVVTPRSTHAPVSGVFTATTPNAARPTLPSLFGSPAPPQPHAAAQSRGGAAGSTCVSPTQDIPTIAIPSALVLTSSHRNSHLHHHVAPAPKDPNILASEALRMWLYVTLQSTLQLCEASRGAIYLQATEGTSYLRRVCGINADERLPLDVSPAAGSTIATVVQNNVAVNIGRSRHKNPNALDAYSTASQAVRASVAIKINTGVIIPIGDIGCVLVADKTTESYFSELDEHVVWCTATLVRGVLRRYKADMLIGKTPAAMIQALSATALLPPISADIPQLSDGTSATPSPSKSHDHHHHASNTASHKNFLSPEEELQSLLPGITRIPRLPKKLVVVRTSEVSGFQQLLAKDVDNLKKIELSDEDLLEAAVPYISNLEALWKKSIDSMTELRSTCERLDKEIARRNARIVELEVEHRILTRQLHAMKNDVQKIRSAVPTHLKELTSGGGGNVVPEAATSHALLGAMASGDTKLLMRRLPSTKQPQPPPPKRNPSSREPKKKKVPTHLKELTSGGGGGHVVPEAATSHTLLGAMASGDTKLLMRRLPSTKQPQPPPPKRNPSSREPSTAR</sequence>
<proteinExistence type="predicted"/>
<feature type="coiled-coil region" evidence="1">
    <location>
        <begin position="513"/>
        <end position="554"/>
    </location>
</feature>
<protein>
    <recommendedName>
        <fullName evidence="5">GAF domain-containing protein</fullName>
    </recommendedName>
</protein>
<gene>
    <name evidence="3" type="ORF">BSAL_61150</name>
</gene>
<dbReference type="EMBL" id="CYKH01000289">
    <property type="protein sequence ID" value="CUF29589.1"/>
    <property type="molecule type" value="Genomic_DNA"/>
</dbReference>
<evidence type="ECO:0000313" key="4">
    <source>
        <dbReference type="Proteomes" id="UP000051952"/>
    </source>
</evidence>
<organism evidence="3 4">
    <name type="scientific">Bodo saltans</name>
    <name type="common">Flagellated protozoan</name>
    <dbReference type="NCBI Taxonomy" id="75058"/>
    <lineage>
        <taxon>Eukaryota</taxon>
        <taxon>Discoba</taxon>
        <taxon>Euglenozoa</taxon>
        <taxon>Kinetoplastea</taxon>
        <taxon>Metakinetoplastina</taxon>
        <taxon>Eubodonida</taxon>
        <taxon>Bodonidae</taxon>
        <taxon>Bodo</taxon>
    </lineage>
</organism>
<dbReference type="Proteomes" id="UP000051952">
    <property type="component" value="Unassembled WGS sequence"/>
</dbReference>
<accession>A0A0S4IQN0</accession>
<feature type="region of interest" description="Disordered" evidence="2">
    <location>
        <begin position="603"/>
        <end position="694"/>
    </location>
</feature>
<evidence type="ECO:0000256" key="2">
    <source>
        <dbReference type="SAM" id="MobiDB-lite"/>
    </source>
</evidence>
<feature type="region of interest" description="Disordered" evidence="2">
    <location>
        <begin position="153"/>
        <end position="182"/>
    </location>
</feature>
<keyword evidence="4" id="KW-1185">Reference proteome</keyword>
<evidence type="ECO:0008006" key="5">
    <source>
        <dbReference type="Google" id="ProtNLM"/>
    </source>
</evidence>
<reference evidence="4" key="1">
    <citation type="submission" date="2015-09" db="EMBL/GenBank/DDBJ databases">
        <authorList>
            <consortium name="Pathogen Informatics"/>
        </authorList>
    </citation>
    <scope>NUCLEOTIDE SEQUENCE [LARGE SCALE GENOMIC DNA]</scope>
    <source>
        <strain evidence="4">Lake Konstanz</strain>
    </source>
</reference>
<feature type="region of interest" description="Disordered" evidence="2">
    <location>
        <begin position="405"/>
        <end position="434"/>
    </location>
</feature>